<comment type="caution">
    <text evidence="1">The sequence shown here is derived from an EMBL/GenBank/DDBJ whole genome shotgun (WGS) entry which is preliminary data.</text>
</comment>
<dbReference type="EMBL" id="JAPESX010002193">
    <property type="protein sequence ID" value="KAJ8108890.1"/>
    <property type="molecule type" value="Genomic_DNA"/>
</dbReference>
<sequence>MKFFDERVCEDDDQTLDDIDTPQPVGASDEAVHMTKSQLKKLKRRQKWEENKEGRRLKRRDKRHERQARKRVKREEEVAAAAAEGREPVLSNGNKWHPRIRVPVSIIVDCQFENYMQEGELISLSSQVTRCYSDNKGARHPVHLYVSSYGGVLKERNETVLENQHLKWKGIQLCEGDFIEVASKAKEAMAGPKGGEMIDLLQQTSSSQTPAPRDAKDVKLTPVPEPETEDVDTSIVYLTADSPYTLDRLEPNTSYIVGGIIDKNREKGLCYRIARQRNVRTAKLPIGEYMVLQHRHVLATNHVVEIMLKWLETGDWGTAFMQVIPTRKGGKLRIDEDAPVETTEGETVKGSEDATSNGDAQQIDATQSEGQEASTRQTVDSSVEVEVEGDNAEQGLAKNSLDESRWSAPPPEVEAVEKAKETSSNGVAG</sequence>
<accession>A0ACC2I1A9</accession>
<name>A0ACC2I1A9_9PEZI</name>
<proteinExistence type="predicted"/>
<dbReference type="Proteomes" id="UP001153334">
    <property type="component" value="Unassembled WGS sequence"/>
</dbReference>
<keyword evidence="2" id="KW-1185">Reference proteome</keyword>
<evidence type="ECO:0000313" key="2">
    <source>
        <dbReference type="Proteomes" id="UP001153334"/>
    </source>
</evidence>
<reference evidence="1" key="1">
    <citation type="submission" date="2022-11" db="EMBL/GenBank/DDBJ databases">
        <title>Genome Sequence of Nemania bipapillata.</title>
        <authorList>
            <person name="Buettner E."/>
        </authorList>
    </citation>
    <scope>NUCLEOTIDE SEQUENCE</scope>
    <source>
        <strain evidence="1">CP14</strain>
    </source>
</reference>
<protein>
    <submittedName>
        <fullName evidence="1">Uncharacterized protein</fullName>
    </submittedName>
</protein>
<gene>
    <name evidence="1" type="ORF">ONZ43_g6289</name>
</gene>
<evidence type="ECO:0000313" key="1">
    <source>
        <dbReference type="EMBL" id="KAJ8108890.1"/>
    </source>
</evidence>
<organism evidence="1 2">
    <name type="scientific">Nemania bipapillata</name>
    <dbReference type="NCBI Taxonomy" id="110536"/>
    <lineage>
        <taxon>Eukaryota</taxon>
        <taxon>Fungi</taxon>
        <taxon>Dikarya</taxon>
        <taxon>Ascomycota</taxon>
        <taxon>Pezizomycotina</taxon>
        <taxon>Sordariomycetes</taxon>
        <taxon>Xylariomycetidae</taxon>
        <taxon>Xylariales</taxon>
        <taxon>Xylariaceae</taxon>
        <taxon>Nemania</taxon>
    </lineage>
</organism>